<evidence type="ECO:0000256" key="1">
    <source>
        <dbReference type="SAM" id="Phobius"/>
    </source>
</evidence>
<keyword evidence="3" id="KW-1185">Reference proteome</keyword>
<dbReference type="Proteomes" id="UP000018951">
    <property type="component" value="Unassembled WGS sequence"/>
</dbReference>
<organism evidence="2 3">
    <name type="scientific">Candidatus Xenolissoclinum pacificiensis L6</name>
    <dbReference type="NCBI Taxonomy" id="1401685"/>
    <lineage>
        <taxon>Bacteria</taxon>
        <taxon>Pseudomonadati</taxon>
        <taxon>Pseudomonadota</taxon>
        <taxon>Alphaproteobacteria</taxon>
        <taxon>Rickettsiales</taxon>
        <taxon>Anaplasmataceae</taxon>
        <taxon>Candidatus Xenolissoclinum</taxon>
    </lineage>
</organism>
<evidence type="ECO:0000313" key="2">
    <source>
        <dbReference type="EMBL" id="ETO91669.1"/>
    </source>
</evidence>
<dbReference type="AlphaFoldDB" id="W2V0A2"/>
<keyword evidence="1" id="KW-1133">Transmembrane helix</keyword>
<gene>
    <name evidence="2" type="ORF">P857_839</name>
</gene>
<sequence length="60" mass="6645">MLLDDISRKVLKCILVVLNPDVLNAKSVSWSQFNPKPVIISTLGVMIIQLAYSDSILFLA</sequence>
<keyword evidence="1" id="KW-0812">Transmembrane</keyword>
<feature type="transmembrane region" description="Helical" evidence="1">
    <location>
        <begin position="38"/>
        <end position="59"/>
    </location>
</feature>
<keyword evidence="1" id="KW-0472">Membrane</keyword>
<evidence type="ECO:0000313" key="3">
    <source>
        <dbReference type="Proteomes" id="UP000018951"/>
    </source>
</evidence>
<dbReference type="EMBL" id="AXCJ01000001">
    <property type="protein sequence ID" value="ETO91669.1"/>
    <property type="molecule type" value="Genomic_DNA"/>
</dbReference>
<protein>
    <submittedName>
        <fullName evidence="2">Uncharacterized protein</fullName>
    </submittedName>
</protein>
<reference evidence="2 3" key="1">
    <citation type="journal article" date="2013" name="PLoS ONE">
        <title>Bacterial endosymbiosis in a chordate host: long-term co-evolution and conservation of secondary metabolism.</title>
        <authorList>
            <person name="Kwan J.C."/>
            <person name="Schmidt E.W."/>
        </authorList>
    </citation>
    <scope>NUCLEOTIDE SEQUENCE [LARGE SCALE GENOMIC DNA]</scope>
    <source>
        <strain evidence="3">L6</strain>
    </source>
</reference>
<name>W2V0A2_9RICK</name>
<comment type="caution">
    <text evidence="2">The sequence shown here is derived from an EMBL/GenBank/DDBJ whole genome shotgun (WGS) entry which is preliminary data.</text>
</comment>
<proteinExistence type="predicted"/>
<accession>W2V0A2</accession>